<dbReference type="GO" id="GO:0009288">
    <property type="term" value="C:bacterial-type flagellum"/>
    <property type="evidence" value="ECO:0007669"/>
    <property type="project" value="InterPro"/>
</dbReference>
<dbReference type="PANTHER" id="PTHR42792">
    <property type="entry name" value="FLAGELLIN"/>
    <property type="match status" value="1"/>
</dbReference>
<organism evidence="5 6">
    <name type="scientific">Helicobacter apodemus</name>
    <dbReference type="NCBI Taxonomy" id="135569"/>
    <lineage>
        <taxon>Bacteria</taxon>
        <taxon>Pseudomonadati</taxon>
        <taxon>Campylobacterota</taxon>
        <taxon>Epsilonproteobacteria</taxon>
        <taxon>Campylobacterales</taxon>
        <taxon>Helicobacteraceae</taxon>
        <taxon>Helicobacter</taxon>
    </lineage>
</organism>
<dbReference type="InterPro" id="IPR001492">
    <property type="entry name" value="Flagellin"/>
</dbReference>
<dbReference type="RefSeq" id="WP_108910344.1">
    <property type="nucleotide sequence ID" value="NZ_CP021886.1"/>
</dbReference>
<dbReference type="AlphaFoldDB" id="A0A2U8FB23"/>
<proteinExistence type="predicted"/>
<keyword evidence="5" id="KW-0969">Cilium</keyword>
<dbReference type="Proteomes" id="UP000244890">
    <property type="component" value="Chromosome"/>
</dbReference>
<dbReference type="GO" id="GO:0005198">
    <property type="term" value="F:structural molecule activity"/>
    <property type="evidence" value="ECO:0007669"/>
    <property type="project" value="InterPro"/>
</dbReference>
<dbReference type="Gene3D" id="1.20.1330.10">
    <property type="entry name" value="f41 fragment of flagellin, N-terminal domain"/>
    <property type="match status" value="2"/>
</dbReference>
<dbReference type="EMBL" id="CP021886">
    <property type="protein sequence ID" value="AWI33441.1"/>
    <property type="molecule type" value="Genomic_DNA"/>
</dbReference>
<evidence type="ECO:0000256" key="3">
    <source>
        <dbReference type="ARBA" id="ARBA00025928"/>
    </source>
</evidence>
<dbReference type="KEGG" id="had:CDV25_00715"/>
<name>A0A2U8FB23_9HELI</name>
<dbReference type="Pfam" id="PF00669">
    <property type="entry name" value="Flagellin_N"/>
    <property type="match status" value="1"/>
</dbReference>
<accession>A0A2U8FB23</accession>
<evidence type="ECO:0000256" key="2">
    <source>
        <dbReference type="ARBA" id="ARBA00025143"/>
    </source>
</evidence>
<keyword evidence="5" id="KW-0966">Cell projection</keyword>
<reference evidence="5 6" key="1">
    <citation type="submission" date="2017-06" db="EMBL/GenBank/DDBJ databases">
        <title>Complete genome of Helicobacter apodemus.</title>
        <authorList>
            <person name="Cho S."/>
        </authorList>
    </citation>
    <scope>NUCLEOTIDE SEQUENCE [LARGE SCALE GENOMIC DNA]</scope>
    <source>
        <strain evidence="6">SNUVETPUB-15-01</strain>
    </source>
</reference>
<dbReference type="InterPro" id="IPR001029">
    <property type="entry name" value="Flagellin_N"/>
</dbReference>
<evidence type="ECO:0000313" key="5">
    <source>
        <dbReference type="EMBL" id="AWI33441.1"/>
    </source>
</evidence>
<keyword evidence="1" id="KW-0843">Virulence</keyword>
<comment type="subunit">
    <text evidence="3">Heteromer of FlaA and FlaB. FlaB is located proximal to the hook while the remainder of the filament is composed of the predominant FlaA.</text>
</comment>
<evidence type="ECO:0000256" key="1">
    <source>
        <dbReference type="ARBA" id="ARBA00023026"/>
    </source>
</evidence>
<dbReference type="NCBIfam" id="NF006265">
    <property type="entry name" value="PRK08412.1"/>
    <property type="match status" value="1"/>
</dbReference>
<sequence length="870" mass="95591">MRIGLASTYTMYQYHQRTSKSGLDDALGQIQSGLKIQSGYQDTTIFNKTLSLDYDITTLEQSKSVANNALTYTNNTDTALKDLVANMTNFKTKLIQGGNDIHSETSRLAIAKDLKAIRDHFLSIANTSIGGEFIFGGSATTNPPFNPNGTYNGNNATLNALLGSNNALPYNITGEELFFGADNDTHRIISTNIPKFNQRELHPEIMDPNHPTGQGREVYITAEDTIRDLVGDDDSNPNNDPQEVFYITGRKADGTAFKAKFPMDTTSKVQDLLDRIGREFGNTEVSKVVDVTLNKWGQIEIKDLTSGRSNIEFSMISSKWQDPRNSVANGGDGVGFSNLDRAGVAGVKINTYVQSPFLNDFNYFRTIAVRDDNDHRIHTFPTTFRTEDNKIATTATLLKDVLPPTATRIELTGQAANTALDTAGANIDPPVILPITDTTTIQDLMDSIRTTYSAGGGNIDVQFSDGKIIVVDNNVSKKSPATQDDKDLPFTGNSSLRLFVTSQNANGATVNGFRYDYATEYDKVNFSKDGAKLTSNVSQIIRDSNKYATMDTKLSEVAGRRFETNIFNFKVKDVNGTPIEGTITLEETRSYMTITSPTQINNHTINNIQIPILNPNGNPPQVNNTPTPGNEVTYQQLADTLGIVMNLSNSNTADLQNVFNANADYTNATIKASYEKLIGDSKNYASITLNANGQLEIKDLNYSATRMDFMLYDNQANMFRLDANGRIASHSSLTFQANGAVIADDPHINFFQQIDTIIKSLEEGIYRPGGNSNYGDSMRNPGIQNAITTFDHLANHINKSHTKNGSQGSAFKYSIQRTEALIVQAKTARSETINVDHAEALLQFSQLSLNYQAMLSTIGKISQLSLVNYI</sequence>
<keyword evidence="5" id="KW-0282">Flagellum</keyword>
<evidence type="ECO:0000313" key="6">
    <source>
        <dbReference type="Proteomes" id="UP000244890"/>
    </source>
</evidence>
<comment type="function">
    <text evidence="2">Flagellin is the subunit protein which polymerizes to form the filaments of bacterial flagella. Important for motility and virulence.</text>
</comment>
<dbReference type="OrthoDB" id="9758307at2"/>
<gene>
    <name evidence="5" type="ORF">CDV25_00715</name>
</gene>
<feature type="domain" description="Flagellin N-terminal" evidence="4">
    <location>
        <begin position="17"/>
        <end position="140"/>
    </location>
</feature>
<dbReference type="SUPFAM" id="SSF64518">
    <property type="entry name" value="Phase 1 flagellin"/>
    <property type="match status" value="1"/>
</dbReference>
<dbReference type="PANTHER" id="PTHR42792:SF1">
    <property type="entry name" value="FLAGELLAR HOOK-ASSOCIATED PROTEIN 3"/>
    <property type="match status" value="1"/>
</dbReference>
<evidence type="ECO:0000259" key="4">
    <source>
        <dbReference type="Pfam" id="PF00669"/>
    </source>
</evidence>
<protein>
    <submittedName>
        <fullName evidence="5">Flagellar biosynthesis protein FlgL</fullName>
    </submittedName>
</protein>